<dbReference type="InterPro" id="IPR000524">
    <property type="entry name" value="Tscrpt_reg_HTH_GntR"/>
</dbReference>
<dbReference type="PROSITE" id="PS50949">
    <property type="entry name" value="HTH_GNTR"/>
    <property type="match status" value="1"/>
</dbReference>
<dbReference type="STRING" id="381665.SAMN05216554_0620"/>
<name>A0A1H3KMB7_9MICO</name>
<evidence type="ECO:0000313" key="5">
    <source>
        <dbReference type="EMBL" id="SDY53307.1"/>
    </source>
</evidence>
<dbReference type="Pfam" id="PF00392">
    <property type="entry name" value="GntR"/>
    <property type="match status" value="1"/>
</dbReference>
<dbReference type="Gene3D" id="1.10.10.10">
    <property type="entry name" value="Winged helix-like DNA-binding domain superfamily/Winged helix DNA-binding domain"/>
    <property type="match status" value="1"/>
</dbReference>
<dbReference type="GO" id="GO:0003700">
    <property type="term" value="F:DNA-binding transcription factor activity"/>
    <property type="evidence" value="ECO:0007669"/>
    <property type="project" value="InterPro"/>
</dbReference>
<keyword evidence="3" id="KW-0804">Transcription</keyword>
<dbReference type="SMART" id="SM00895">
    <property type="entry name" value="FCD"/>
    <property type="match status" value="1"/>
</dbReference>
<keyword evidence="1" id="KW-0805">Transcription regulation</keyword>
<dbReference type="SUPFAM" id="SSF46785">
    <property type="entry name" value="Winged helix' DNA-binding domain"/>
    <property type="match status" value="1"/>
</dbReference>
<evidence type="ECO:0000256" key="1">
    <source>
        <dbReference type="ARBA" id="ARBA00023015"/>
    </source>
</evidence>
<evidence type="ECO:0000256" key="2">
    <source>
        <dbReference type="ARBA" id="ARBA00023125"/>
    </source>
</evidence>
<dbReference type="Proteomes" id="UP000198891">
    <property type="component" value="Unassembled WGS sequence"/>
</dbReference>
<dbReference type="SUPFAM" id="SSF48008">
    <property type="entry name" value="GntR ligand-binding domain-like"/>
    <property type="match status" value="1"/>
</dbReference>
<dbReference type="Gene3D" id="1.20.120.530">
    <property type="entry name" value="GntR ligand-binding domain-like"/>
    <property type="match status" value="1"/>
</dbReference>
<evidence type="ECO:0000259" key="4">
    <source>
        <dbReference type="PROSITE" id="PS50949"/>
    </source>
</evidence>
<evidence type="ECO:0000313" key="6">
    <source>
        <dbReference type="Proteomes" id="UP000198891"/>
    </source>
</evidence>
<keyword evidence="2 5" id="KW-0238">DNA-binding</keyword>
<dbReference type="InterPro" id="IPR008920">
    <property type="entry name" value="TF_FadR/GntR_C"/>
</dbReference>
<protein>
    <submittedName>
        <fullName evidence="5">DNA-binding transcriptional regulator, GntR family</fullName>
    </submittedName>
</protein>
<dbReference type="InterPro" id="IPR011711">
    <property type="entry name" value="GntR_C"/>
</dbReference>
<dbReference type="PANTHER" id="PTHR43537">
    <property type="entry name" value="TRANSCRIPTIONAL REGULATOR, GNTR FAMILY"/>
    <property type="match status" value="1"/>
</dbReference>
<accession>A0A1H3KMB7</accession>
<dbReference type="GO" id="GO:0003677">
    <property type="term" value="F:DNA binding"/>
    <property type="evidence" value="ECO:0007669"/>
    <property type="project" value="UniProtKB-KW"/>
</dbReference>
<keyword evidence="6" id="KW-1185">Reference proteome</keyword>
<organism evidence="5 6">
    <name type="scientific">Herbiconiux ginsengi</name>
    <dbReference type="NCBI Taxonomy" id="381665"/>
    <lineage>
        <taxon>Bacteria</taxon>
        <taxon>Bacillati</taxon>
        <taxon>Actinomycetota</taxon>
        <taxon>Actinomycetes</taxon>
        <taxon>Micrococcales</taxon>
        <taxon>Microbacteriaceae</taxon>
        <taxon>Herbiconiux</taxon>
    </lineage>
</organism>
<sequence length="238" mass="25995">MNTIDRMSSPGDVFRRLPARRALVDDVYDAVLGLLMDQVIEPGARASIDGIARQLDVSPTPVREALARLESEGLVVKKALKGYTASPLLDAEGLRQLYEMRRLLEPAAAGLAVAHMTPKALEELTRLAAAMHVSGEASQSGGDRFQDYRDFADHDAEFHRLIAEHAGNELLVDAIVRLRSHMHLYRLYFKHGIAEDTSGEHEAVLVALRSGDAAAAEAAMLAHITNSYERMSVGLADD</sequence>
<reference evidence="5 6" key="1">
    <citation type="submission" date="2016-10" db="EMBL/GenBank/DDBJ databases">
        <authorList>
            <person name="de Groot N.N."/>
        </authorList>
    </citation>
    <scope>NUCLEOTIDE SEQUENCE [LARGE SCALE GENOMIC DNA]</scope>
    <source>
        <strain evidence="5 6">CGMCC 4.3491</strain>
    </source>
</reference>
<dbReference type="EMBL" id="FNPZ01000001">
    <property type="protein sequence ID" value="SDY53307.1"/>
    <property type="molecule type" value="Genomic_DNA"/>
</dbReference>
<gene>
    <name evidence="5" type="ORF">SAMN05216554_0620</name>
</gene>
<evidence type="ECO:0000256" key="3">
    <source>
        <dbReference type="ARBA" id="ARBA00023163"/>
    </source>
</evidence>
<dbReference type="InterPro" id="IPR036388">
    <property type="entry name" value="WH-like_DNA-bd_sf"/>
</dbReference>
<dbReference type="AlphaFoldDB" id="A0A1H3KMB7"/>
<proteinExistence type="predicted"/>
<dbReference type="InterPro" id="IPR036390">
    <property type="entry name" value="WH_DNA-bd_sf"/>
</dbReference>
<dbReference type="Pfam" id="PF07729">
    <property type="entry name" value="FCD"/>
    <property type="match status" value="1"/>
</dbReference>
<dbReference type="PANTHER" id="PTHR43537:SF45">
    <property type="entry name" value="GNTR FAMILY REGULATORY PROTEIN"/>
    <property type="match status" value="1"/>
</dbReference>
<dbReference type="SMART" id="SM00345">
    <property type="entry name" value="HTH_GNTR"/>
    <property type="match status" value="1"/>
</dbReference>
<feature type="domain" description="HTH gntR-type" evidence="4">
    <location>
        <begin position="21"/>
        <end position="88"/>
    </location>
</feature>